<gene>
    <name evidence="2" type="ORF">CAL22_08860</name>
</gene>
<organism evidence="2 3">
    <name type="scientific">Bordetella genomosp. 12</name>
    <dbReference type="NCBI Taxonomy" id="463035"/>
    <lineage>
        <taxon>Bacteria</taxon>
        <taxon>Pseudomonadati</taxon>
        <taxon>Pseudomonadota</taxon>
        <taxon>Betaproteobacteria</taxon>
        <taxon>Burkholderiales</taxon>
        <taxon>Alcaligenaceae</taxon>
        <taxon>Bordetella</taxon>
    </lineage>
</organism>
<feature type="transmembrane region" description="Helical" evidence="1">
    <location>
        <begin position="50"/>
        <end position="71"/>
    </location>
</feature>
<keyword evidence="3" id="KW-1185">Reference proteome</keyword>
<evidence type="ECO:0000313" key="3">
    <source>
        <dbReference type="Proteomes" id="UP000216429"/>
    </source>
</evidence>
<dbReference type="AlphaFoldDB" id="A0A261VLU6"/>
<dbReference type="EMBL" id="NEVU01000002">
    <property type="protein sequence ID" value="OZI74560.1"/>
    <property type="molecule type" value="Genomic_DNA"/>
</dbReference>
<dbReference type="Proteomes" id="UP000216429">
    <property type="component" value="Unassembled WGS sequence"/>
</dbReference>
<proteinExistence type="predicted"/>
<sequence length="80" mass="8706">MEARVKALEDTMTQVRQDLAVMRSNYVTKAELADVRGDLKSEIANAKTSIIMWVVGTIIVAQVLPALPGIVRGVMSALNH</sequence>
<keyword evidence="1" id="KW-1133">Transmembrane helix</keyword>
<reference evidence="3" key="1">
    <citation type="submission" date="2017-05" db="EMBL/GenBank/DDBJ databases">
        <title>Complete and WGS of Bordetella genogroups.</title>
        <authorList>
            <person name="Spilker T."/>
            <person name="Lipuma J."/>
        </authorList>
    </citation>
    <scope>NUCLEOTIDE SEQUENCE [LARGE SCALE GENOMIC DNA]</scope>
    <source>
        <strain evidence="3">AU6712</strain>
    </source>
</reference>
<protein>
    <recommendedName>
        <fullName evidence="4">Haemolysin XhlA</fullName>
    </recommendedName>
</protein>
<keyword evidence="1" id="KW-0472">Membrane</keyword>
<evidence type="ECO:0008006" key="4">
    <source>
        <dbReference type="Google" id="ProtNLM"/>
    </source>
</evidence>
<keyword evidence="1" id="KW-0812">Transmembrane</keyword>
<evidence type="ECO:0000313" key="2">
    <source>
        <dbReference type="EMBL" id="OZI74560.1"/>
    </source>
</evidence>
<comment type="caution">
    <text evidence="2">The sequence shown here is derived from an EMBL/GenBank/DDBJ whole genome shotgun (WGS) entry which is preliminary data.</text>
</comment>
<name>A0A261VLU6_9BORD</name>
<accession>A0A261VLU6</accession>
<evidence type="ECO:0000256" key="1">
    <source>
        <dbReference type="SAM" id="Phobius"/>
    </source>
</evidence>